<accession>F4XSZ8</accession>
<keyword evidence="2" id="KW-1185">Reference proteome</keyword>
<evidence type="ECO:0000313" key="1">
    <source>
        <dbReference type="EMBL" id="EGJ32173.1"/>
    </source>
</evidence>
<organism evidence="1 2">
    <name type="scientific">Moorena producens 3L</name>
    <dbReference type="NCBI Taxonomy" id="489825"/>
    <lineage>
        <taxon>Bacteria</taxon>
        <taxon>Bacillati</taxon>
        <taxon>Cyanobacteriota</taxon>
        <taxon>Cyanophyceae</taxon>
        <taxon>Coleofasciculales</taxon>
        <taxon>Coleofasciculaceae</taxon>
        <taxon>Moorena</taxon>
    </lineage>
</organism>
<name>F4XSZ8_9CYAN</name>
<reference evidence="2" key="1">
    <citation type="journal article" date="2011" name="Proc. Natl. Acad. Sci. U.S.A.">
        <title>Genomic insights into the physiology and ecology of the marine filamentous cyanobacterium Lyngbya majuscula.</title>
        <authorList>
            <person name="Jones A.C."/>
            <person name="Monroe E.A."/>
            <person name="Podell S."/>
            <person name="Hess W.R."/>
            <person name="Klages S."/>
            <person name="Esquenazi E."/>
            <person name="Niessen S."/>
            <person name="Hoover H."/>
            <person name="Rothmann M."/>
            <person name="Lasken R.S."/>
            <person name="Yates J.R.III."/>
            <person name="Reinhardt R."/>
            <person name="Kube M."/>
            <person name="Burkart M.D."/>
            <person name="Allen E.E."/>
            <person name="Dorrestein P.C."/>
            <person name="Gerwick W.H."/>
            <person name="Gerwick L."/>
        </authorList>
    </citation>
    <scope>NUCLEOTIDE SEQUENCE [LARGE SCALE GENOMIC DNA]</scope>
    <source>
        <strain evidence="2">3L</strain>
    </source>
</reference>
<dbReference type="HOGENOM" id="CLU_3202144_0_0_3"/>
<dbReference type="EMBL" id="GL890927">
    <property type="protein sequence ID" value="EGJ32173.1"/>
    <property type="molecule type" value="Genomic_DNA"/>
</dbReference>
<dbReference type="Proteomes" id="UP000003959">
    <property type="component" value="Unassembled WGS sequence"/>
</dbReference>
<proteinExistence type="predicted"/>
<dbReference type="AlphaFoldDB" id="F4XSZ8"/>
<evidence type="ECO:0000313" key="2">
    <source>
        <dbReference type="Proteomes" id="UP000003959"/>
    </source>
</evidence>
<protein>
    <submittedName>
        <fullName evidence="1">Uncharacterized protein</fullName>
    </submittedName>
</protein>
<gene>
    <name evidence="1" type="ORF">LYNGBM3L_27030</name>
</gene>
<sequence length="45" mass="4855">MHPDDLESLFDGSLIFFGKAIGALPPNKKALPFWRALIGGTCVLP</sequence>